<dbReference type="OrthoDB" id="5240531at2"/>
<dbReference type="HOGENOM" id="CLU_009583_2_1_11"/>
<proteinExistence type="predicted"/>
<dbReference type="SUPFAM" id="SSF53756">
    <property type="entry name" value="UDP-Glycosyltransferase/glycogen phosphorylase"/>
    <property type="match status" value="1"/>
</dbReference>
<dbReference type="CDD" id="cd03801">
    <property type="entry name" value="GT4_PimA-like"/>
    <property type="match status" value="1"/>
</dbReference>
<evidence type="ECO:0000313" key="4">
    <source>
        <dbReference type="EMBL" id="EXG81296.1"/>
    </source>
</evidence>
<dbReference type="Pfam" id="PF13439">
    <property type="entry name" value="Glyco_transf_4"/>
    <property type="match status" value="1"/>
</dbReference>
<evidence type="ECO:0000256" key="1">
    <source>
        <dbReference type="ARBA" id="ARBA00022676"/>
    </source>
</evidence>
<dbReference type="GO" id="GO:0016757">
    <property type="term" value="F:glycosyltransferase activity"/>
    <property type="evidence" value="ECO:0007669"/>
    <property type="project" value="UniProtKB-KW"/>
</dbReference>
<dbReference type="GO" id="GO:1901137">
    <property type="term" value="P:carbohydrate derivative biosynthetic process"/>
    <property type="evidence" value="ECO:0007669"/>
    <property type="project" value="UniProtKB-ARBA"/>
</dbReference>
<evidence type="ECO:0000256" key="2">
    <source>
        <dbReference type="ARBA" id="ARBA00022679"/>
    </source>
</evidence>
<dbReference type="AlphaFoldDB" id="A0A011AH23"/>
<dbReference type="PATRIC" id="fig|927661.3.peg.2369"/>
<organism evidence="4 5">
    <name type="scientific">Cryptosporangium arvum DSM 44712</name>
    <dbReference type="NCBI Taxonomy" id="927661"/>
    <lineage>
        <taxon>Bacteria</taxon>
        <taxon>Bacillati</taxon>
        <taxon>Actinomycetota</taxon>
        <taxon>Actinomycetes</taxon>
        <taxon>Cryptosporangiales</taxon>
        <taxon>Cryptosporangiaceae</taxon>
        <taxon>Cryptosporangium</taxon>
    </lineage>
</organism>
<keyword evidence="1" id="KW-0328">Glycosyltransferase</keyword>
<feature type="domain" description="Glycosyltransferase subfamily 4-like N-terminal" evidence="3">
    <location>
        <begin position="14"/>
        <end position="177"/>
    </location>
</feature>
<dbReference type="Proteomes" id="UP000021053">
    <property type="component" value="Unassembled WGS sequence"/>
</dbReference>
<sequence length="398" mass="41672">MRVGIVCPYSFDVPGGVQAHVRDLAEALLGLGHEVSVLAPAEEPADGGQALPPYVVAAGRAVPVPYNGSVARLAFGPLSLARVRRWLRDGRFDVLHVHEPIAPSLSLLACVAATGPIVATFHTATQRSRTLAAVHSALQPVLEKITARIAVSALARRVQVEHLDGGAVEIPNGVAVARFADAPPLPGWPGEGGALGFLGRFGEPRKGFTVLADAFARLAPDRPGLRLLVAGPGDADDALDALPRALRPRVTLLGTVSETDKARMLSSVDVYVAPNTGGESFGIILTEAMAAGATIAASDLDAFRRVLDDGRAGALFPTGQPAALAHCLGELLDDPARRRALAAVGQSTVAAFDWPVVAARVVDVYQSAIAAYPSEPTVTDADEVSTLRLPHYLRERLR</sequence>
<evidence type="ECO:0000313" key="5">
    <source>
        <dbReference type="Proteomes" id="UP000021053"/>
    </source>
</evidence>
<keyword evidence="5" id="KW-1185">Reference proteome</keyword>
<dbReference type="RefSeq" id="WP_051570053.1">
    <property type="nucleotide sequence ID" value="NZ_KK073874.1"/>
</dbReference>
<accession>A0A011AH23</accession>
<dbReference type="PANTHER" id="PTHR45947">
    <property type="entry name" value="SULFOQUINOVOSYL TRANSFERASE SQD2"/>
    <property type="match status" value="1"/>
</dbReference>
<keyword evidence="2 4" id="KW-0808">Transferase</keyword>
<evidence type="ECO:0000259" key="3">
    <source>
        <dbReference type="Pfam" id="PF13439"/>
    </source>
</evidence>
<dbReference type="EMBL" id="JFBT01000001">
    <property type="protein sequence ID" value="EXG81296.1"/>
    <property type="molecule type" value="Genomic_DNA"/>
</dbReference>
<reference evidence="4 5" key="1">
    <citation type="submission" date="2013-07" db="EMBL/GenBank/DDBJ databases">
        <authorList>
            <consortium name="DOE Joint Genome Institute"/>
            <person name="Eisen J."/>
            <person name="Huntemann M."/>
            <person name="Han J."/>
            <person name="Chen A."/>
            <person name="Kyrpides N."/>
            <person name="Mavromatis K."/>
            <person name="Markowitz V."/>
            <person name="Palaniappan K."/>
            <person name="Ivanova N."/>
            <person name="Schaumberg A."/>
            <person name="Pati A."/>
            <person name="Liolios K."/>
            <person name="Nordberg H.P."/>
            <person name="Cantor M.N."/>
            <person name="Hua S.X."/>
            <person name="Woyke T."/>
        </authorList>
    </citation>
    <scope>NUCLEOTIDE SEQUENCE [LARGE SCALE GENOMIC DNA]</scope>
    <source>
        <strain evidence="4 5">DSM 44712</strain>
    </source>
</reference>
<gene>
    <name evidence="4" type="ORF">CryarDRAFT_2406</name>
</gene>
<dbReference type="Gene3D" id="3.40.50.2000">
    <property type="entry name" value="Glycogen Phosphorylase B"/>
    <property type="match status" value="2"/>
</dbReference>
<dbReference type="InterPro" id="IPR050194">
    <property type="entry name" value="Glycosyltransferase_grp1"/>
</dbReference>
<name>A0A011AH23_9ACTN</name>
<dbReference type="InterPro" id="IPR028098">
    <property type="entry name" value="Glyco_trans_4-like_N"/>
</dbReference>
<dbReference type="Pfam" id="PF13692">
    <property type="entry name" value="Glyco_trans_1_4"/>
    <property type="match status" value="1"/>
</dbReference>
<comment type="caution">
    <text evidence="4">The sequence shown here is derived from an EMBL/GenBank/DDBJ whole genome shotgun (WGS) entry which is preliminary data.</text>
</comment>
<protein>
    <submittedName>
        <fullName evidence="4">Glycosyltransferase</fullName>
    </submittedName>
</protein>
<dbReference type="PANTHER" id="PTHR45947:SF3">
    <property type="entry name" value="SULFOQUINOVOSYL TRANSFERASE SQD2"/>
    <property type="match status" value="1"/>
</dbReference>